<dbReference type="EMBL" id="AP027151">
    <property type="protein sequence ID" value="BDV43972.1"/>
    <property type="molecule type" value="Genomic_DNA"/>
</dbReference>
<proteinExistence type="predicted"/>
<organism evidence="1 2">
    <name type="scientific">Geotalea uraniireducens</name>
    <dbReference type="NCBI Taxonomy" id="351604"/>
    <lineage>
        <taxon>Bacteria</taxon>
        <taxon>Pseudomonadati</taxon>
        <taxon>Thermodesulfobacteriota</taxon>
        <taxon>Desulfuromonadia</taxon>
        <taxon>Geobacterales</taxon>
        <taxon>Geobacteraceae</taxon>
        <taxon>Geotalea</taxon>
    </lineage>
</organism>
<accession>A0ABM8EN04</accession>
<dbReference type="RefSeq" id="WP_282000085.1">
    <property type="nucleotide sequence ID" value="NZ_AP027151.1"/>
</dbReference>
<dbReference type="Proteomes" id="UP001317705">
    <property type="component" value="Chromosome"/>
</dbReference>
<evidence type="ECO:0000313" key="1">
    <source>
        <dbReference type="EMBL" id="BDV43972.1"/>
    </source>
</evidence>
<evidence type="ECO:0000313" key="2">
    <source>
        <dbReference type="Proteomes" id="UP001317705"/>
    </source>
</evidence>
<reference evidence="1 2" key="1">
    <citation type="submission" date="2022-12" db="EMBL/GenBank/DDBJ databases">
        <title>Polyphasic characterization of Geotalea uranireducens NIT-SL11 newly isolated from a complex of sewage sludge and microbially reduced graphene oxide.</title>
        <authorList>
            <person name="Xie L."/>
            <person name="Yoshida N."/>
            <person name="Meng L."/>
        </authorList>
    </citation>
    <scope>NUCLEOTIDE SEQUENCE [LARGE SCALE GENOMIC DNA]</scope>
    <source>
        <strain evidence="1 2">NIT-SL11</strain>
    </source>
</reference>
<sequence length="59" mass="6757">MNEEFEPSADFVANVMKRVRAYETEQVPVLERIIWSRQMRYILAGSGTVVGILKALPVF</sequence>
<name>A0ABM8EN04_9BACT</name>
<keyword evidence="2" id="KW-1185">Reference proteome</keyword>
<gene>
    <name evidence="1" type="ORF">GURASL_28950</name>
</gene>
<protein>
    <submittedName>
        <fullName evidence="1">Uncharacterized protein</fullName>
    </submittedName>
</protein>